<dbReference type="InterPro" id="IPR006202">
    <property type="entry name" value="Neur_chan_lig-bd"/>
</dbReference>
<evidence type="ECO:0000259" key="4">
    <source>
        <dbReference type="Pfam" id="PF02931"/>
    </source>
</evidence>
<keyword evidence="3" id="KW-0407">Ion channel</keyword>
<dbReference type="PRINTS" id="PR00252">
    <property type="entry name" value="NRIONCHANNEL"/>
</dbReference>
<comment type="subcellular location">
    <subcellularLocation>
        <location evidence="1">Membrane</location>
        <topology evidence="1">Multi-pass membrane protein</topology>
    </subcellularLocation>
</comment>
<keyword evidence="3" id="KW-0406">Ion transport</keyword>
<evidence type="ECO:0000313" key="6">
    <source>
        <dbReference type="Proteomes" id="UP000288716"/>
    </source>
</evidence>
<dbReference type="OrthoDB" id="6422395at2759"/>
<dbReference type="GO" id="GO:0004888">
    <property type="term" value="F:transmembrane signaling receptor activity"/>
    <property type="evidence" value="ECO:0007669"/>
    <property type="project" value="InterPro"/>
</dbReference>
<keyword evidence="3" id="KW-0813">Transport</keyword>
<evidence type="ECO:0000256" key="2">
    <source>
        <dbReference type="ARBA" id="ARBA00023136"/>
    </source>
</evidence>
<dbReference type="InterPro" id="IPR018000">
    <property type="entry name" value="Neurotransmitter_ion_chnl_CS"/>
</dbReference>
<dbReference type="Pfam" id="PF02931">
    <property type="entry name" value="Neur_chan_LBD"/>
    <property type="match status" value="1"/>
</dbReference>
<accession>A0A443S2L0</accession>
<feature type="signal peptide" evidence="3">
    <location>
        <begin position="1"/>
        <end position="18"/>
    </location>
</feature>
<evidence type="ECO:0000256" key="1">
    <source>
        <dbReference type="ARBA" id="ARBA00004141"/>
    </source>
</evidence>
<dbReference type="GO" id="GO:0016020">
    <property type="term" value="C:membrane"/>
    <property type="evidence" value="ECO:0007669"/>
    <property type="project" value="UniProtKB-SubCell"/>
</dbReference>
<protein>
    <submittedName>
        <fullName evidence="5">Glycine receptor subunit alphaZ1-like protein</fullName>
    </submittedName>
</protein>
<gene>
    <name evidence="5" type="ORF">B4U80_00422</name>
</gene>
<dbReference type="GO" id="GO:0005230">
    <property type="term" value="F:extracellular ligand-gated monoatomic ion channel activity"/>
    <property type="evidence" value="ECO:0007669"/>
    <property type="project" value="InterPro"/>
</dbReference>
<feature type="domain" description="Neurotransmitter-gated ion-channel ligand-binding" evidence="4">
    <location>
        <begin position="20"/>
        <end position="190"/>
    </location>
</feature>
<dbReference type="PROSITE" id="PS00236">
    <property type="entry name" value="NEUROTR_ION_CHANNEL"/>
    <property type="match status" value="1"/>
</dbReference>
<dbReference type="VEuPathDB" id="VectorBase:LDEU010316"/>
<keyword evidence="6" id="KW-1185">Reference proteome</keyword>
<keyword evidence="3" id="KW-0732">Signal</keyword>
<keyword evidence="2" id="KW-0472">Membrane</keyword>
<dbReference type="EMBL" id="NCKV01011094">
    <property type="protein sequence ID" value="RWS21724.1"/>
    <property type="molecule type" value="Genomic_DNA"/>
</dbReference>
<reference evidence="5 6" key="1">
    <citation type="journal article" date="2018" name="Gigascience">
        <title>Genomes of trombidid mites reveal novel predicted allergens and laterally-transferred genes associated with secondary metabolism.</title>
        <authorList>
            <person name="Dong X."/>
            <person name="Chaisiri K."/>
            <person name="Xia D."/>
            <person name="Armstrong S.D."/>
            <person name="Fang Y."/>
            <person name="Donnelly M.J."/>
            <person name="Kadowaki T."/>
            <person name="McGarry J.W."/>
            <person name="Darby A.C."/>
            <person name="Makepeace B.L."/>
        </authorList>
    </citation>
    <scope>NUCLEOTIDE SEQUENCE [LARGE SCALE GENOMIC DNA]</scope>
    <source>
        <strain evidence="5">UoL-UT</strain>
    </source>
</reference>
<sequence length="211" mass="24442">MKFVFISIVCYLIPLSVANIIADIISKEYDNLLPPKSNDEPVLVNITLSLLNLRSVKAQDLTFTVDLFVHQYWTDNRLTYPSSDVKENSVTLHSSWSNKLWIPDIYFKNGISGEISAQQFKTTYFILHSNKTIFMASRVTVQLVCDMDFTQYPHDSHLCSIKVTSLSDQRSTVELDWSDFIMSKRLHHTDYLIEFVSKDRCDKSYVIVLRL</sequence>
<dbReference type="InterPro" id="IPR006201">
    <property type="entry name" value="Neur_channel"/>
</dbReference>
<dbReference type="STRING" id="299467.A0A443S2L0"/>
<dbReference type="Proteomes" id="UP000288716">
    <property type="component" value="Unassembled WGS sequence"/>
</dbReference>
<dbReference type="InterPro" id="IPR036734">
    <property type="entry name" value="Neur_chan_lig-bd_sf"/>
</dbReference>
<organism evidence="5 6">
    <name type="scientific">Leptotrombidium deliense</name>
    <dbReference type="NCBI Taxonomy" id="299467"/>
    <lineage>
        <taxon>Eukaryota</taxon>
        <taxon>Metazoa</taxon>
        <taxon>Ecdysozoa</taxon>
        <taxon>Arthropoda</taxon>
        <taxon>Chelicerata</taxon>
        <taxon>Arachnida</taxon>
        <taxon>Acari</taxon>
        <taxon>Acariformes</taxon>
        <taxon>Trombidiformes</taxon>
        <taxon>Prostigmata</taxon>
        <taxon>Anystina</taxon>
        <taxon>Parasitengona</taxon>
        <taxon>Trombiculoidea</taxon>
        <taxon>Trombiculidae</taxon>
        <taxon>Leptotrombidium</taxon>
    </lineage>
</organism>
<dbReference type="SUPFAM" id="SSF63712">
    <property type="entry name" value="Nicotinic receptor ligand binding domain-like"/>
    <property type="match status" value="1"/>
</dbReference>
<feature type="chain" id="PRO_5022264558" evidence="3">
    <location>
        <begin position="19"/>
        <end position="211"/>
    </location>
</feature>
<evidence type="ECO:0000313" key="5">
    <source>
        <dbReference type="EMBL" id="RWS21724.1"/>
    </source>
</evidence>
<evidence type="ECO:0000256" key="3">
    <source>
        <dbReference type="RuleBase" id="RU000687"/>
    </source>
</evidence>
<name>A0A443S2L0_9ACAR</name>
<comment type="caution">
    <text evidence="5">The sequence shown here is derived from an EMBL/GenBank/DDBJ whole genome shotgun (WGS) entry which is preliminary data.</text>
</comment>
<comment type="similarity">
    <text evidence="3">Belongs to the ligand-gated ion channel (TC 1.A.9) family.</text>
</comment>
<dbReference type="PANTHER" id="PTHR18945">
    <property type="entry name" value="NEUROTRANSMITTER GATED ION CHANNEL"/>
    <property type="match status" value="1"/>
</dbReference>
<proteinExistence type="inferred from homology"/>
<keyword evidence="5" id="KW-0675">Receptor</keyword>
<dbReference type="Gene3D" id="2.70.170.10">
    <property type="entry name" value="Neurotransmitter-gated ion-channel ligand-binding domain"/>
    <property type="match status" value="1"/>
</dbReference>
<dbReference type="AlphaFoldDB" id="A0A443S2L0"/>